<name>X1P9D2_9ZZZZ</name>
<dbReference type="EMBL" id="BARV01017806">
    <property type="protein sequence ID" value="GAI27519.1"/>
    <property type="molecule type" value="Genomic_DNA"/>
</dbReference>
<protein>
    <submittedName>
        <fullName evidence="1">Uncharacterized protein</fullName>
    </submittedName>
</protein>
<comment type="caution">
    <text evidence="1">The sequence shown here is derived from an EMBL/GenBank/DDBJ whole genome shotgun (WGS) entry which is preliminary data.</text>
</comment>
<gene>
    <name evidence="1" type="ORF">S06H3_30257</name>
</gene>
<reference evidence="1" key="1">
    <citation type="journal article" date="2014" name="Front. Microbiol.">
        <title>High frequency of phylogenetically diverse reductive dehalogenase-homologous genes in deep subseafloor sedimentary metagenomes.</title>
        <authorList>
            <person name="Kawai M."/>
            <person name="Futagami T."/>
            <person name="Toyoda A."/>
            <person name="Takaki Y."/>
            <person name="Nishi S."/>
            <person name="Hori S."/>
            <person name="Arai W."/>
            <person name="Tsubouchi T."/>
            <person name="Morono Y."/>
            <person name="Uchiyama I."/>
            <person name="Ito T."/>
            <person name="Fujiyama A."/>
            <person name="Inagaki F."/>
            <person name="Takami H."/>
        </authorList>
    </citation>
    <scope>NUCLEOTIDE SEQUENCE</scope>
    <source>
        <strain evidence="1">Expedition CK06-06</strain>
    </source>
</reference>
<dbReference type="AlphaFoldDB" id="X1P9D2"/>
<organism evidence="1">
    <name type="scientific">marine sediment metagenome</name>
    <dbReference type="NCBI Taxonomy" id="412755"/>
    <lineage>
        <taxon>unclassified sequences</taxon>
        <taxon>metagenomes</taxon>
        <taxon>ecological metagenomes</taxon>
    </lineage>
</organism>
<accession>X1P9D2</accession>
<proteinExistence type="predicted"/>
<sequence length="234" mass="25658">MRIAGLSALAKKELSLYGQKFSLAALDPEEQTIFEDNFNKLLSTTDSQVRRIFEERVDTIVAGVMAIKEKLNRRKFKGMNPGDAEIGFGFIRPGFVKTGGVAAGNVRTNWLLNFAVIGTWVAYLDGLNVTTPFPLSEDHGLIITHLVSQVNAPFVREVHFQIGRVDLIPEDVSDILIADNENQVAVFPIPTKIVLPEDELLVTANGEVGIEHLKLGGIVVGLGRLLKAEIPAWT</sequence>
<evidence type="ECO:0000313" key="1">
    <source>
        <dbReference type="EMBL" id="GAI27519.1"/>
    </source>
</evidence>